<feature type="site" description="Important for catalytic activity" evidence="16">
    <location>
        <position position="36"/>
    </location>
</feature>
<feature type="binding site" evidence="15">
    <location>
        <position position="205"/>
    </location>
    <ligand>
        <name>Mg(2+)</name>
        <dbReference type="ChEBI" id="CHEBI:18420"/>
    </ligand>
</feature>
<evidence type="ECO:0000256" key="7">
    <source>
        <dbReference type="ARBA" id="ARBA00022723"/>
    </source>
</evidence>
<dbReference type="PANTHER" id="PTHR43522:SF2">
    <property type="entry name" value="TRANSKETOLASE 1-RELATED"/>
    <property type="match status" value="1"/>
</dbReference>
<feature type="binding site" evidence="14">
    <location>
        <position position="280"/>
    </location>
    <ligand>
        <name>thiamine diphosphate</name>
        <dbReference type="ChEBI" id="CHEBI:58937"/>
    </ligand>
</feature>
<feature type="binding site" evidence="14">
    <location>
        <position position="174"/>
    </location>
    <ligand>
        <name>thiamine diphosphate</name>
        <dbReference type="ChEBI" id="CHEBI:58937"/>
    </ligand>
</feature>
<feature type="domain" description="Transketolase-like pyrimidine-binding" evidence="18">
    <location>
        <begin position="373"/>
        <end position="545"/>
    </location>
</feature>
<keyword evidence="8 15" id="KW-0460">Magnesium</keyword>
<dbReference type="SMART" id="SM00861">
    <property type="entry name" value="Transket_pyr"/>
    <property type="match status" value="1"/>
</dbReference>
<evidence type="ECO:0000256" key="8">
    <source>
        <dbReference type="ARBA" id="ARBA00022842"/>
    </source>
</evidence>
<evidence type="ECO:0000256" key="4">
    <source>
        <dbReference type="ARBA" id="ARBA00011738"/>
    </source>
</evidence>
<feature type="binding site" evidence="14">
    <location>
        <position position="457"/>
    </location>
    <ligand>
        <name>thiamine diphosphate</name>
        <dbReference type="ChEBI" id="CHEBI:58937"/>
    </ligand>
</feature>
<dbReference type="CDD" id="cd07033">
    <property type="entry name" value="TPP_PYR_DXS_TK_like"/>
    <property type="match status" value="1"/>
</dbReference>
<feature type="binding site" evidence="14">
    <location>
        <position position="76"/>
    </location>
    <ligand>
        <name>thiamine diphosphate</name>
        <dbReference type="ChEBI" id="CHEBI:58937"/>
    </ligand>
</feature>
<dbReference type="InterPro" id="IPR029061">
    <property type="entry name" value="THDP-binding"/>
</dbReference>
<proteinExistence type="inferred from homology"/>
<feature type="binding site" evidence="13">
    <location>
        <position position="280"/>
    </location>
    <ligand>
        <name>substrate</name>
    </ligand>
</feature>
<keyword evidence="20" id="KW-1185">Reference proteome</keyword>
<dbReference type="InterPro" id="IPR055152">
    <property type="entry name" value="Transketolase-like_C_2"/>
</dbReference>
<dbReference type="Proteomes" id="UP000324974">
    <property type="component" value="Chromosome"/>
</dbReference>
<feature type="binding site" evidence="14">
    <location>
        <begin position="131"/>
        <end position="133"/>
    </location>
    <ligand>
        <name>thiamine diphosphate</name>
        <dbReference type="ChEBI" id="CHEBI:58937"/>
    </ligand>
</feature>
<gene>
    <name evidence="19" type="primary">tkt</name>
    <name evidence="19" type="ORF">PX52LOC_04046</name>
</gene>
<feature type="binding site" evidence="13">
    <location>
        <position position="481"/>
    </location>
    <ligand>
        <name>substrate</name>
    </ligand>
</feature>
<dbReference type="SUPFAM" id="SSF52518">
    <property type="entry name" value="Thiamin diphosphate-binding fold (THDP-binding)"/>
    <property type="match status" value="2"/>
</dbReference>
<evidence type="ECO:0000256" key="1">
    <source>
        <dbReference type="ARBA" id="ARBA00001913"/>
    </source>
</evidence>
<comment type="function">
    <text evidence="17">Catalyzes the transfer of a two-carbon ketol group from a ketose donor to an aldose acceptor, via a covalent intermediate with the cofactor thiamine pyrophosphate.</text>
</comment>
<keyword evidence="17" id="KW-0106">Calcium</keyword>
<evidence type="ECO:0000256" key="11">
    <source>
        <dbReference type="NCBIfam" id="TIGR00232"/>
    </source>
</evidence>
<name>A0A5C1AEC5_9BACT</name>
<evidence type="ECO:0000256" key="12">
    <source>
        <dbReference type="PIRSR" id="PIRSR605478-1"/>
    </source>
</evidence>
<dbReference type="InterPro" id="IPR020826">
    <property type="entry name" value="Transketolase_BS"/>
</dbReference>
<evidence type="ECO:0000256" key="9">
    <source>
        <dbReference type="ARBA" id="ARBA00023052"/>
    </source>
</evidence>
<dbReference type="InterPro" id="IPR005474">
    <property type="entry name" value="Transketolase_N"/>
</dbReference>
<dbReference type="PANTHER" id="PTHR43522">
    <property type="entry name" value="TRANSKETOLASE"/>
    <property type="match status" value="1"/>
</dbReference>
<feature type="binding site" evidence="13">
    <location>
        <position position="489"/>
    </location>
    <ligand>
        <name>substrate</name>
    </ligand>
</feature>
<reference evidence="20" key="1">
    <citation type="submission" date="2019-08" db="EMBL/GenBank/DDBJ databases">
        <title>Limnoglobus roseus gen. nov., sp. nov., a novel freshwater planctomycete with a giant genome from the family Gemmataceae.</title>
        <authorList>
            <person name="Kulichevskaya I.S."/>
            <person name="Naumoff D.G."/>
            <person name="Miroshnikov K."/>
            <person name="Ivanova A."/>
            <person name="Philippov D.A."/>
            <person name="Hakobyan A."/>
            <person name="Rijpstra I.C."/>
            <person name="Sinninghe Damste J.S."/>
            <person name="Liesack W."/>
            <person name="Dedysh S.N."/>
        </authorList>
    </citation>
    <scope>NUCLEOTIDE SEQUENCE [LARGE SCALE GENOMIC DNA]</scope>
    <source>
        <strain evidence="20">PX52</strain>
    </source>
</reference>
<comment type="subunit">
    <text evidence="4 17">Homodimer.</text>
</comment>
<organism evidence="19 20">
    <name type="scientific">Limnoglobus roseus</name>
    <dbReference type="NCBI Taxonomy" id="2598579"/>
    <lineage>
        <taxon>Bacteria</taxon>
        <taxon>Pseudomonadati</taxon>
        <taxon>Planctomycetota</taxon>
        <taxon>Planctomycetia</taxon>
        <taxon>Gemmatales</taxon>
        <taxon>Gemmataceae</taxon>
        <taxon>Limnoglobus</taxon>
    </lineage>
</organism>
<evidence type="ECO:0000256" key="13">
    <source>
        <dbReference type="PIRSR" id="PIRSR605478-2"/>
    </source>
</evidence>
<dbReference type="FunFam" id="3.40.50.970:FF:000003">
    <property type="entry name" value="Transketolase"/>
    <property type="match status" value="1"/>
</dbReference>
<feature type="binding site" evidence="15">
    <location>
        <position position="203"/>
    </location>
    <ligand>
        <name>Mg(2+)</name>
        <dbReference type="ChEBI" id="CHEBI:18420"/>
    </ligand>
</feature>
<comment type="similarity">
    <text evidence="3 17">Belongs to the transketolase family.</text>
</comment>
<feature type="binding site" evidence="13">
    <location>
        <position position="540"/>
    </location>
    <ligand>
        <name>substrate</name>
    </ligand>
</feature>
<dbReference type="RefSeq" id="WP_218575447.1">
    <property type="nucleotide sequence ID" value="NZ_CP042425.1"/>
</dbReference>
<feature type="binding site" evidence="13">
    <location>
        <position position="493"/>
    </location>
    <ligand>
        <name>substrate</name>
    </ligand>
</feature>
<feature type="binding site" evidence="14">
    <location>
        <position position="203"/>
    </location>
    <ligand>
        <name>thiamine diphosphate</name>
        <dbReference type="ChEBI" id="CHEBI:58937"/>
    </ligand>
</feature>
<dbReference type="GO" id="GO:0046872">
    <property type="term" value="F:metal ion binding"/>
    <property type="evidence" value="ECO:0007669"/>
    <property type="project" value="UniProtKB-KW"/>
</dbReference>
<evidence type="ECO:0000259" key="18">
    <source>
        <dbReference type="SMART" id="SM00861"/>
    </source>
</evidence>
<evidence type="ECO:0000256" key="2">
    <source>
        <dbReference type="ARBA" id="ARBA00001941"/>
    </source>
</evidence>
<evidence type="ECO:0000256" key="10">
    <source>
        <dbReference type="ARBA" id="ARBA00049473"/>
    </source>
</evidence>
<evidence type="ECO:0000256" key="5">
    <source>
        <dbReference type="ARBA" id="ARBA00013152"/>
    </source>
</evidence>
<comment type="cofactor">
    <cofactor evidence="2">
        <name>Co(2+)</name>
        <dbReference type="ChEBI" id="CHEBI:48828"/>
    </cofactor>
</comment>
<evidence type="ECO:0000256" key="6">
    <source>
        <dbReference type="ARBA" id="ARBA00022679"/>
    </source>
</evidence>
<dbReference type="Gene3D" id="3.40.50.970">
    <property type="match status" value="2"/>
</dbReference>
<keyword evidence="6 17" id="KW-0808">Transferase</keyword>
<dbReference type="SUPFAM" id="SSF52922">
    <property type="entry name" value="TK C-terminal domain-like"/>
    <property type="match status" value="1"/>
</dbReference>
<evidence type="ECO:0000256" key="15">
    <source>
        <dbReference type="PIRSR" id="PIRSR605478-4"/>
    </source>
</evidence>
<comment type="cofactor">
    <cofactor evidence="14">
        <name>thiamine diphosphate</name>
        <dbReference type="ChEBI" id="CHEBI:58937"/>
    </cofactor>
    <text evidence="14">Binds 1 thiamine pyrophosphate per subunit. During the reaction, the substrate forms a covalent intermediate with the cofactor.</text>
</comment>
<dbReference type="InterPro" id="IPR005478">
    <property type="entry name" value="Transketolase_bac-like"/>
</dbReference>
<feature type="binding site" evidence="13">
    <location>
        <position position="376"/>
    </location>
    <ligand>
        <name>substrate</name>
    </ligand>
</feature>
<dbReference type="EC" id="2.2.1.1" evidence="5 11"/>
<comment type="cofactor">
    <cofactor evidence="15">
        <name>Mg(2+)</name>
        <dbReference type="ChEBI" id="CHEBI:18420"/>
    </cofactor>
    <text evidence="15">Binds 1 Mg(2+) ion per subunit. Can also utilize other divalent metal cations, such as Ca(2+), Mn(2+) and Co(2+).</text>
</comment>
<dbReference type="Pfam" id="PF02779">
    <property type="entry name" value="Transket_pyr"/>
    <property type="match status" value="1"/>
</dbReference>
<dbReference type="KEGG" id="lrs:PX52LOC_04046"/>
<dbReference type="AlphaFoldDB" id="A0A5C1AEC5"/>
<dbReference type="GO" id="GO:0009052">
    <property type="term" value="P:pentose-phosphate shunt, non-oxidative branch"/>
    <property type="evidence" value="ECO:0007669"/>
    <property type="project" value="UniProtKB-ARBA"/>
</dbReference>
<dbReference type="PROSITE" id="PS00801">
    <property type="entry name" value="TRANSKETOLASE_1"/>
    <property type="match status" value="1"/>
</dbReference>
<dbReference type="InterPro" id="IPR049557">
    <property type="entry name" value="Transketolase_CS"/>
</dbReference>
<dbReference type="InterPro" id="IPR005475">
    <property type="entry name" value="Transketolase-like_Pyr-bd"/>
</dbReference>
<protein>
    <recommendedName>
        <fullName evidence="5 11">Transketolase</fullName>
        <ecNumber evidence="5 11">2.2.1.1</ecNumber>
    </recommendedName>
</protein>
<feature type="binding site" evidence="15">
    <location>
        <position position="173"/>
    </location>
    <ligand>
        <name>Mg(2+)</name>
        <dbReference type="ChEBI" id="CHEBI:18420"/>
    </ligand>
</feature>
<sequence length="687" mass="73795">MSATPAKTDFDAVDQLCVNTIRTLSMDAVQKANSGHPGAPMGLAPVAYAVWNRFMTYDPADPLWFNRDRFVLSNGHASMLLYSMLHLAGVVESDGRKPVTIDEIKRFRQLNGVTPGHPETHLTSGVETTTGPLGQGIGNAVGMAIAQKWLAATYGKPGYEDLFAHRVYAICGDGCMMEGVASEASSLAGHLQLDNLVLLYDDNNITIDGRTTLAFTEDVYGRYKAYGWNVLKVEDGNTDLAAIAKALNSAAETKGKPTLIGVKTKIGFGAPHKQDTEHAHGEPLGDEEIKAAKKSYGWPEDKSFYVPDGVYDQFKANIGKRGADANAAWKAKFAEYKKAHADLATQVECIQNKELPAGWDKSLPVFPADPKGMATRDSSGKVLNAVAKAIPWMVGGSADLAKSNKSRLTFEGAGDFLAATPAGRNVNFGVREHGMGAICNGMALNGLRSFAAGFLIFSDYGRAAIRLASIIERPVVYVFTHDSIGVGEDGPTHQPIEQIASLRAIPGLIVLRPGDANEVTEAYRVAAESKHHPIILALSRQPVPTYDRTKFGAASGVAKGGYVLADAEGGKPDILLIATGTELPLAVEAYEKLTAEGVKARVVSLPSWELFEQQTQEYRDSVIPPSVTARVCIEMLSTFGWEHYAGPKGAIIGMRSFGASAPLKDLLKHFGFTIEKVMEAAKAQLKK</sequence>
<evidence type="ECO:0000256" key="3">
    <source>
        <dbReference type="ARBA" id="ARBA00007131"/>
    </source>
</evidence>
<dbReference type="InterPro" id="IPR033247">
    <property type="entry name" value="Transketolase_fam"/>
</dbReference>
<feature type="site" description="Important for catalytic activity" evidence="16">
    <location>
        <position position="280"/>
    </location>
</feature>
<comment type="cofactor">
    <cofactor evidence="17">
        <name>Mg(2+)</name>
        <dbReference type="ChEBI" id="CHEBI:18420"/>
    </cofactor>
    <cofactor evidence="17">
        <name>Ca(2+)</name>
        <dbReference type="ChEBI" id="CHEBI:29108"/>
    </cofactor>
    <cofactor evidence="17">
        <name>Mn(2+)</name>
        <dbReference type="ChEBI" id="CHEBI:29035"/>
    </cofactor>
    <cofactor evidence="17">
        <name>Co(2+)</name>
        <dbReference type="ChEBI" id="CHEBI:48828"/>
    </cofactor>
    <text evidence="17">Binds 1 Mg(2+) ion per subunit. Can also utilize other divalent metal cations, such as Ca(2+), Mn(2+) and Co(2+).</text>
</comment>
<comment type="catalytic activity">
    <reaction evidence="10 17">
        <text>D-sedoheptulose 7-phosphate + D-glyceraldehyde 3-phosphate = aldehydo-D-ribose 5-phosphate + D-xylulose 5-phosphate</text>
        <dbReference type="Rhea" id="RHEA:10508"/>
        <dbReference type="ChEBI" id="CHEBI:57483"/>
        <dbReference type="ChEBI" id="CHEBI:57737"/>
        <dbReference type="ChEBI" id="CHEBI:58273"/>
        <dbReference type="ChEBI" id="CHEBI:59776"/>
        <dbReference type="EC" id="2.2.1.1"/>
    </reaction>
</comment>
<evidence type="ECO:0000256" key="16">
    <source>
        <dbReference type="PIRSR" id="PIRSR605478-5"/>
    </source>
</evidence>
<dbReference type="GO" id="GO:0004802">
    <property type="term" value="F:transketolase activity"/>
    <property type="evidence" value="ECO:0007669"/>
    <property type="project" value="UniProtKB-UniRule"/>
</dbReference>
<feature type="active site" description="Proton donor" evidence="12">
    <location>
        <position position="432"/>
    </location>
</feature>
<dbReference type="InterPro" id="IPR009014">
    <property type="entry name" value="Transketo_C/PFOR_II"/>
</dbReference>
<dbReference type="NCBIfam" id="TIGR00232">
    <property type="entry name" value="tktlase_bact"/>
    <property type="match status" value="1"/>
</dbReference>
<dbReference type="FunFam" id="3.40.50.920:FF:000003">
    <property type="entry name" value="Transketolase"/>
    <property type="match status" value="1"/>
</dbReference>
<dbReference type="Gene3D" id="3.40.50.920">
    <property type="match status" value="1"/>
</dbReference>
<feature type="binding site" evidence="13">
    <location>
        <position position="36"/>
    </location>
    <ligand>
        <name>substrate</name>
    </ligand>
</feature>
<dbReference type="FunFam" id="3.40.50.970:FF:000004">
    <property type="entry name" value="Transketolase"/>
    <property type="match status" value="1"/>
</dbReference>
<dbReference type="CDD" id="cd02012">
    <property type="entry name" value="TPP_TK"/>
    <property type="match status" value="1"/>
</dbReference>
<dbReference type="Pfam" id="PF00456">
    <property type="entry name" value="Transketolase_N"/>
    <property type="match status" value="1"/>
</dbReference>
<keyword evidence="7 15" id="KW-0479">Metal-binding</keyword>
<evidence type="ECO:0000313" key="19">
    <source>
        <dbReference type="EMBL" id="QEL17070.1"/>
    </source>
</evidence>
<feature type="binding site" evidence="13">
    <location>
        <position position="403"/>
    </location>
    <ligand>
        <name>substrate</name>
    </ligand>
</feature>
<keyword evidence="9 14" id="KW-0786">Thiamine pyrophosphate</keyword>
<evidence type="ECO:0000256" key="17">
    <source>
        <dbReference type="RuleBase" id="RU004996"/>
    </source>
</evidence>
<comment type="cofactor">
    <cofactor evidence="1">
        <name>Ca(2+)</name>
        <dbReference type="ChEBI" id="CHEBI:29108"/>
    </cofactor>
</comment>
<evidence type="ECO:0000313" key="20">
    <source>
        <dbReference type="Proteomes" id="UP000324974"/>
    </source>
</evidence>
<accession>A0A5C1AEC5</accession>
<dbReference type="PROSITE" id="PS00802">
    <property type="entry name" value="TRANSKETOLASE_2"/>
    <property type="match status" value="1"/>
</dbReference>
<evidence type="ECO:0000256" key="14">
    <source>
        <dbReference type="PIRSR" id="PIRSR605478-3"/>
    </source>
</evidence>
<dbReference type="GO" id="GO:0005829">
    <property type="term" value="C:cytosol"/>
    <property type="evidence" value="ECO:0007669"/>
    <property type="project" value="TreeGrafter"/>
</dbReference>
<dbReference type="EMBL" id="CP042425">
    <property type="protein sequence ID" value="QEL17070.1"/>
    <property type="molecule type" value="Genomic_DNA"/>
</dbReference>
<dbReference type="Pfam" id="PF22613">
    <property type="entry name" value="Transketolase_C_1"/>
    <property type="match status" value="1"/>
</dbReference>